<comment type="pathway">
    <text evidence="2">Cofactor biosynthesis; tetrahydrofolate biosynthesis; 2-amino-4-hydroxy-6-hydroxymethyl-7,8-dihydropteridine diphosphate from 7,8-dihydroneopterin triphosphate: step 4/4.</text>
</comment>
<accession>A0A8J3J6K0</accession>
<dbReference type="PANTHER" id="PTHR43071">
    <property type="entry name" value="2-AMINO-4-HYDROXY-6-HYDROXYMETHYLDIHYDROPTERIDINE PYROPHOSPHOKINASE"/>
    <property type="match status" value="1"/>
</dbReference>
<dbReference type="InterPro" id="IPR035907">
    <property type="entry name" value="Hppk_sf"/>
</dbReference>
<comment type="catalytic activity">
    <reaction evidence="1">
        <text>6-hydroxymethyl-7,8-dihydropterin + ATP = (7,8-dihydropterin-6-yl)methyl diphosphate + AMP + H(+)</text>
        <dbReference type="Rhea" id="RHEA:11412"/>
        <dbReference type="ChEBI" id="CHEBI:15378"/>
        <dbReference type="ChEBI" id="CHEBI:30616"/>
        <dbReference type="ChEBI" id="CHEBI:44841"/>
        <dbReference type="ChEBI" id="CHEBI:72950"/>
        <dbReference type="ChEBI" id="CHEBI:456215"/>
        <dbReference type="EC" id="2.7.6.3"/>
    </reaction>
</comment>
<dbReference type="GO" id="GO:0005524">
    <property type="term" value="F:ATP binding"/>
    <property type="evidence" value="ECO:0007669"/>
    <property type="project" value="UniProtKB-KW"/>
</dbReference>
<dbReference type="AlphaFoldDB" id="A0A8J3J6K0"/>
<dbReference type="SUPFAM" id="SSF55083">
    <property type="entry name" value="6-hydroxymethyl-7,8-dihydropterin pyrophosphokinase, HPPK"/>
    <property type="match status" value="1"/>
</dbReference>
<organism evidence="10 11">
    <name type="scientific">Actinocatenispora rupis</name>
    <dbReference type="NCBI Taxonomy" id="519421"/>
    <lineage>
        <taxon>Bacteria</taxon>
        <taxon>Bacillati</taxon>
        <taxon>Actinomycetota</taxon>
        <taxon>Actinomycetes</taxon>
        <taxon>Micromonosporales</taxon>
        <taxon>Micromonosporaceae</taxon>
        <taxon>Actinocatenispora</taxon>
    </lineage>
</organism>
<dbReference type="PROSITE" id="PS00794">
    <property type="entry name" value="HPPK"/>
    <property type="match status" value="1"/>
</dbReference>
<dbReference type="CDD" id="cd00483">
    <property type="entry name" value="HPPK"/>
    <property type="match status" value="1"/>
</dbReference>
<keyword evidence="6" id="KW-0418">Kinase</keyword>
<dbReference type="GO" id="GO:0046654">
    <property type="term" value="P:tetrahydrofolate biosynthetic process"/>
    <property type="evidence" value="ECO:0007669"/>
    <property type="project" value="UniProtKB-UniPathway"/>
</dbReference>
<dbReference type="EC" id="2.7.6.3" evidence="3"/>
<dbReference type="NCBIfam" id="TIGR01498">
    <property type="entry name" value="folK"/>
    <property type="match status" value="1"/>
</dbReference>
<dbReference type="EMBL" id="BOMB01000038">
    <property type="protein sequence ID" value="GID15038.1"/>
    <property type="molecule type" value="Genomic_DNA"/>
</dbReference>
<reference evidence="10" key="1">
    <citation type="submission" date="2021-01" db="EMBL/GenBank/DDBJ databases">
        <title>Whole genome shotgun sequence of Actinocatenispora rupis NBRC 107355.</title>
        <authorList>
            <person name="Komaki H."/>
            <person name="Tamura T."/>
        </authorList>
    </citation>
    <scope>NUCLEOTIDE SEQUENCE</scope>
    <source>
        <strain evidence="10">NBRC 107355</strain>
    </source>
</reference>
<evidence type="ECO:0000256" key="6">
    <source>
        <dbReference type="ARBA" id="ARBA00022777"/>
    </source>
</evidence>
<name>A0A8J3J6K0_9ACTN</name>
<comment type="caution">
    <text evidence="10">The sequence shown here is derived from an EMBL/GenBank/DDBJ whole genome shotgun (WGS) entry which is preliminary data.</text>
</comment>
<keyword evidence="8" id="KW-0289">Folate biosynthesis</keyword>
<dbReference type="PANTHER" id="PTHR43071:SF1">
    <property type="entry name" value="2-AMINO-4-HYDROXY-6-HYDROXYMETHYLDIHYDROPTERIDINE PYROPHOSPHOKINASE"/>
    <property type="match status" value="1"/>
</dbReference>
<keyword evidence="7" id="KW-0067">ATP-binding</keyword>
<sequence>MSTAALSLGANLGDREGQLRAAVAGLSDVLVAVSGLYETPPWGDTEQPAYLNAVVLVADPAAGPRDWLRRAQALESAGGRVRDPDRRFGPRTLDVDVITVGTEDGPVTWDEEDLIVPHPRAASRAFVLVPLREVDPSAELAGTPVAELLAAPEVAADVPGVRRVAGAGWWER</sequence>
<evidence type="ECO:0000313" key="11">
    <source>
        <dbReference type="Proteomes" id="UP000612808"/>
    </source>
</evidence>
<evidence type="ECO:0000256" key="3">
    <source>
        <dbReference type="ARBA" id="ARBA00013253"/>
    </source>
</evidence>
<dbReference type="RefSeq" id="WP_203663155.1">
    <property type="nucleotide sequence ID" value="NZ_BAAAZM010000001.1"/>
</dbReference>
<evidence type="ECO:0000256" key="5">
    <source>
        <dbReference type="ARBA" id="ARBA00022741"/>
    </source>
</evidence>
<dbReference type="Proteomes" id="UP000612808">
    <property type="component" value="Unassembled WGS sequence"/>
</dbReference>
<feature type="domain" description="7,8-dihydro-6-hydroxymethylpterin-pyrophosphokinase" evidence="9">
    <location>
        <begin position="87"/>
        <end position="98"/>
    </location>
</feature>
<protein>
    <recommendedName>
        <fullName evidence="3">2-amino-4-hydroxy-6-hydroxymethyldihydropteridine diphosphokinase</fullName>
        <ecNumber evidence="3">2.7.6.3</ecNumber>
    </recommendedName>
</protein>
<proteinExistence type="predicted"/>
<evidence type="ECO:0000256" key="7">
    <source>
        <dbReference type="ARBA" id="ARBA00022840"/>
    </source>
</evidence>
<evidence type="ECO:0000256" key="2">
    <source>
        <dbReference type="ARBA" id="ARBA00005051"/>
    </source>
</evidence>
<dbReference type="InterPro" id="IPR000550">
    <property type="entry name" value="Hppk"/>
</dbReference>
<dbReference type="GO" id="GO:0003848">
    <property type="term" value="F:2-amino-4-hydroxy-6-hydroxymethyldihydropteridine diphosphokinase activity"/>
    <property type="evidence" value="ECO:0007669"/>
    <property type="project" value="UniProtKB-EC"/>
</dbReference>
<evidence type="ECO:0000259" key="9">
    <source>
        <dbReference type="PROSITE" id="PS00794"/>
    </source>
</evidence>
<evidence type="ECO:0000256" key="4">
    <source>
        <dbReference type="ARBA" id="ARBA00022679"/>
    </source>
</evidence>
<evidence type="ECO:0000313" key="10">
    <source>
        <dbReference type="EMBL" id="GID15038.1"/>
    </source>
</evidence>
<evidence type="ECO:0000256" key="1">
    <source>
        <dbReference type="ARBA" id="ARBA00000198"/>
    </source>
</evidence>
<keyword evidence="5" id="KW-0547">Nucleotide-binding</keyword>
<evidence type="ECO:0000256" key="8">
    <source>
        <dbReference type="ARBA" id="ARBA00022909"/>
    </source>
</evidence>
<dbReference type="UniPathway" id="UPA00077">
    <property type="reaction ID" value="UER00155"/>
</dbReference>
<gene>
    <name evidence="10" type="primary">folK</name>
    <name evidence="10" type="ORF">Aru02nite_59270</name>
</gene>
<keyword evidence="11" id="KW-1185">Reference proteome</keyword>
<dbReference type="Gene3D" id="3.30.70.560">
    <property type="entry name" value="7,8-Dihydro-6-hydroxymethylpterin-pyrophosphokinase HPPK"/>
    <property type="match status" value="1"/>
</dbReference>
<keyword evidence="4" id="KW-0808">Transferase</keyword>
<dbReference type="Pfam" id="PF01288">
    <property type="entry name" value="HPPK"/>
    <property type="match status" value="1"/>
</dbReference>
<dbReference type="GO" id="GO:0016301">
    <property type="term" value="F:kinase activity"/>
    <property type="evidence" value="ECO:0007669"/>
    <property type="project" value="UniProtKB-KW"/>
</dbReference>
<dbReference type="GO" id="GO:0046656">
    <property type="term" value="P:folic acid biosynthetic process"/>
    <property type="evidence" value="ECO:0007669"/>
    <property type="project" value="UniProtKB-KW"/>
</dbReference>